<keyword evidence="2" id="KW-0646">Protease inhibitor</keyword>
<dbReference type="KEGG" id="mcal:110288120"/>
<dbReference type="SUPFAM" id="SSF56574">
    <property type="entry name" value="Serpins"/>
    <property type="match status" value="1"/>
</dbReference>
<dbReference type="InterPro" id="IPR042185">
    <property type="entry name" value="Serpin_sf_2"/>
</dbReference>
<protein>
    <submittedName>
        <fullName evidence="6">Serpin B6-like</fullName>
    </submittedName>
</protein>
<evidence type="ECO:0000313" key="5">
    <source>
        <dbReference type="Proteomes" id="UP000515126"/>
    </source>
</evidence>
<dbReference type="GO" id="GO:0005737">
    <property type="term" value="C:cytoplasm"/>
    <property type="evidence" value="ECO:0007669"/>
    <property type="project" value="TreeGrafter"/>
</dbReference>
<comment type="similarity">
    <text evidence="1">Belongs to the serpin family. Ov-serpin subfamily.</text>
</comment>
<dbReference type="Gene3D" id="3.30.497.10">
    <property type="entry name" value="Antithrombin, subunit I, domain 2"/>
    <property type="match status" value="1"/>
</dbReference>
<evidence type="ECO:0000256" key="1">
    <source>
        <dbReference type="ARBA" id="ARBA00006426"/>
    </source>
</evidence>
<dbReference type="InterPro" id="IPR023795">
    <property type="entry name" value="Serpin_CS"/>
</dbReference>
<proteinExistence type="inferred from homology"/>
<gene>
    <name evidence="6" type="primary">LOC110288120</name>
</gene>
<dbReference type="InterPro" id="IPR036186">
    <property type="entry name" value="Serpin_sf"/>
</dbReference>
<organism evidence="5 6">
    <name type="scientific">Mus caroli</name>
    <name type="common">Ryukyu mouse</name>
    <name type="synonym">Ricefield mouse</name>
    <dbReference type="NCBI Taxonomy" id="10089"/>
    <lineage>
        <taxon>Eukaryota</taxon>
        <taxon>Metazoa</taxon>
        <taxon>Chordata</taxon>
        <taxon>Craniata</taxon>
        <taxon>Vertebrata</taxon>
        <taxon>Euteleostomi</taxon>
        <taxon>Mammalia</taxon>
        <taxon>Eutheria</taxon>
        <taxon>Euarchontoglires</taxon>
        <taxon>Glires</taxon>
        <taxon>Rodentia</taxon>
        <taxon>Myomorpha</taxon>
        <taxon>Muroidea</taxon>
        <taxon>Muridae</taxon>
        <taxon>Murinae</taxon>
        <taxon>Mus</taxon>
        <taxon>Mus</taxon>
    </lineage>
</organism>
<dbReference type="SMART" id="SM00093">
    <property type="entry name" value="SERPIN"/>
    <property type="match status" value="1"/>
</dbReference>
<dbReference type="Gene3D" id="2.30.39.10">
    <property type="entry name" value="Alpha-1-antitrypsin, domain 1"/>
    <property type="match status" value="1"/>
</dbReference>
<reference evidence="6" key="1">
    <citation type="submission" date="2025-08" db="UniProtKB">
        <authorList>
            <consortium name="RefSeq"/>
        </authorList>
    </citation>
    <scope>IDENTIFICATION</scope>
</reference>
<dbReference type="GeneID" id="110288120"/>
<sequence>MGTQEGKDSLTIMDPLTKLNAKFGFKLLKVLDDDTSKNIFLSPPSIASSISMTLLGAKGNTARQIRQTLSLDKCSSDPCEDIHQDFHLLLNEVNKTDPGIILKTENRLFVEKTFHIKESFKDASQKFYKAEIEELDFKGDTEQSRQHINTWVTKNTDEKIKDLLSPGSVNSNTRLVLVNDFYFKGYWEKPFNKEDTREMPFKVSKNEVKPVQMMFQKSTFKMTYVEEISAKILLLPYADNELNMIIMLPDEHVELSTLEKKITYEKFVEWTSLKNMNEEEVEVFLPRFKLEEIYDMNDVLCKMGMTDAFEEGRADFSGISSKQGLFLSKVIYKACIEVNEKGTKVAAATDIVMMGAPPSTLTFRADHPFIFTLMTEEIVFIGRFSSP</sequence>
<dbReference type="FunFam" id="2.30.39.10:FF:000001">
    <property type="entry name" value="Serpin family B member 2"/>
    <property type="match status" value="1"/>
</dbReference>
<feature type="domain" description="Serpin" evidence="4">
    <location>
        <begin position="25"/>
        <end position="387"/>
    </location>
</feature>
<name>A0A6P5PBI1_MUSCR</name>
<dbReference type="GO" id="GO:0004867">
    <property type="term" value="F:serine-type endopeptidase inhibitor activity"/>
    <property type="evidence" value="ECO:0007669"/>
    <property type="project" value="UniProtKB-KW"/>
</dbReference>
<dbReference type="RefSeq" id="XP_021010218.1">
    <property type="nucleotide sequence ID" value="XM_021154559.2"/>
</dbReference>
<dbReference type="PROSITE" id="PS00284">
    <property type="entry name" value="SERPIN"/>
    <property type="match status" value="1"/>
</dbReference>
<evidence type="ECO:0000256" key="3">
    <source>
        <dbReference type="ARBA" id="ARBA00022900"/>
    </source>
</evidence>
<dbReference type="InterPro" id="IPR023796">
    <property type="entry name" value="Serpin_dom"/>
</dbReference>
<dbReference type="PANTHER" id="PTHR11461:SF128">
    <property type="entry name" value="NK13-RELATED"/>
    <property type="match status" value="1"/>
</dbReference>
<evidence type="ECO:0000313" key="6">
    <source>
        <dbReference type="RefSeq" id="XP_021010218.1"/>
    </source>
</evidence>
<evidence type="ECO:0000256" key="2">
    <source>
        <dbReference type="ARBA" id="ARBA00022690"/>
    </source>
</evidence>
<dbReference type="Pfam" id="PF00079">
    <property type="entry name" value="Serpin"/>
    <property type="match status" value="1"/>
</dbReference>
<dbReference type="InterPro" id="IPR000215">
    <property type="entry name" value="Serpin_fam"/>
</dbReference>
<keyword evidence="3" id="KW-0722">Serine protease inhibitor</keyword>
<dbReference type="InterPro" id="IPR042178">
    <property type="entry name" value="Serpin_sf_1"/>
</dbReference>
<keyword evidence="5" id="KW-1185">Reference proteome</keyword>
<accession>A0A6P5PBI1</accession>
<evidence type="ECO:0000259" key="4">
    <source>
        <dbReference type="SMART" id="SM00093"/>
    </source>
</evidence>
<dbReference type="FunFam" id="3.30.497.10:FF:000001">
    <property type="entry name" value="Serine protease inhibitor"/>
    <property type="match status" value="1"/>
</dbReference>
<dbReference type="Proteomes" id="UP000515126">
    <property type="component" value="Unplaced"/>
</dbReference>
<dbReference type="GO" id="GO:0005615">
    <property type="term" value="C:extracellular space"/>
    <property type="evidence" value="ECO:0007669"/>
    <property type="project" value="InterPro"/>
</dbReference>
<dbReference type="AlphaFoldDB" id="A0A6P5PBI1"/>
<dbReference type="PANTHER" id="PTHR11461">
    <property type="entry name" value="SERINE PROTEASE INHIBITOR, SERPIN"/>
    <property type="match status" value="1"/>
</dbReference>